<organism evidence="1 2">
    <name type="scientific">Pisolithus tinctorius Marx 270</name>
    <dbReference type="NCBI Taxonomy" id="870435"/>
    <lineage>
        <taxon>Eukaryota</taxon>
        <taxon>Fungi</taxon>
        <taxon>Dikarya</taxon>
        <taxon>Basidiomycota</taxon>
        <taxon>Agaricomycotina</taxon>
        <taxon>Agaricomycetes</taxon>
        <taxon>Agaricomycetidae</taxon>
        <taxon>Boletales</taxon>
        <taxon>Sclerodermatineae</taxon>
        <taxon>Pisolithaceae</taxon>
        <taxon>Pisolithus</taxon>
    </lineage>
</organism>
<reference evidence="2" key="2">
    <citation type="submission" date="2015-01" db="EMBL/GenBank/DDBJ databases">
        <title>Evolutionary Origins and Diversification of the Mycorrhizal Mutualists.</title>
        <authorList>
            <consortium name="DOE Joint Genome Institute"/>
            <consortium name="Mycorrhizal Genomics Consortium"/>
            <person name="Kohler A."/>
            <person name="Kuo A."/>
            <person name="Nagy L.G."/>
            <person name="Floudas D."/>
            <person name="Copeland A."/>
            <person name="Barry K.W."/>
            <person name="Cichocki N."/>
            <person name="Veneault-Fourrey C."/>
            <person name="LaButti K."/>
            <person name="Lindquist E.A."/>
            <person name="Lipzen A."/>
            <person name="Lundell T."/>
            <person name="Morin E."/>
            <person name="Murat C."/>
            <person name="Riley R."/>
            <person name="Ohm R."/>
            <person name="Sun H."/>
            <person name="Tunlid A."/>
            <person name="Henrissat B."/>
            <person name="Grigoriev I.V."/>
            <person name="Hibbett D.S."/>
            <person name="Martin F."/>
        </authorList>
    </citation>
    <scope>NUCLEOTIDE SEQUENCE [LARGE SCALE GENOMIC DNA]</scope>
    <source>
        <strain evidence="2">Marx 270</strain>
    </source>
</reference>
<protein>
    <submittedName>
        <fullName evidence="1">Uncharacterized protein</fullName>
    </submittedName>
</protein>
<reference evidence="1 2" key="1">
    <citation type="submission" date="2014-04" db="EMBL/GenBank/DDBJ databases">
        <authorList>
            <consortium name="DOE Joint Genome Institute"/>
            <person name="Kuo A."/>
            <person name="Kohler A."/>
            <person name="Costa M.D."/>
            <person name="Nagy L.G."/>
            <person name="Floudas D."/>
            <person name="Copeland A."/>
            <person name="Barry K.W."/>
            <person name="Cichocki N."/>
            <person name="Veneault-Fourrey C."/>
            <person name="LaButti K."/>
            <person name="Lindquist E.A."/>
            <person name="Lipzen A."/>
            <person name="Lundell T."/>
            <person name="Morin E."/>
            <person name="Murat C."/>
            <person name="Sun H."/>
            <person name="Tunlid A."/>
            <person name="Henrissat B."/>
            <person name="Grigoriev I.V."/>
            <person name="Hibbett D.S."/>
            <person name="Martin F."/>
            <person name="Nordberg H.P."/>
            <person name="Cantor M.N."/>
            <person name="Hua S.X."/>
        </authorList>
    </citation>
    <scope>NUCLEOTIDE SEQUENCE [LARGE SCALE GENOMIC DNA]</scope>
    <source>
        <strain evidence="1 2">Marx 270</strain>
    </source>
</reference>
<gene>
    <name evidence="1" type="ORF">M404DRAFT_125847</name>
</gene>
<dbReference type="Proteomes" id="UP000054217">
    <property type="component" value="Unassembled WGS sequence"/>
</dbReference>
<dbReference type="OrthoDB" id="3187773at2759"/>
<dbReference type="STRING" id="870435.A0A0C3PSV2"/>
<dbReference type="HOGENOM" id="CLU_006344_16_0_1"/>
<proteinExistence type="predicted"/>
<sequence>MWHEYICAMPSWHQGPGWYNCVFVSTDDMKEGMLSMDVAQVLCLFSFVHTNGQTFPCTLIHWFDQIADEPDKLTGMWMVALSFVEDSLHLTVIHIDSIICSMHLLPIFRDKYVPPYVNCHNSLDIFSRFYVSHFADHHMFKLVS</sequence>
<evidence type="ECO:0000313" key="2">
    <source>
        <dbReference type="Proteomes" id="UP000054217"/>
    </source>
</evidence>
<evidence type="ECO:0000313" key="1">
    <source>
        <dbReference type="EMBL" id="KIO12256.1"/>
    </source>
</evidence>
<accession>A0A0C3PSV2</accession>
<dbReference type="EMBL" id="KN831948">
    <property type="protein sequence ID" value="KIO12256.1"/>
    <property type="molecule type" value="Genomic_DNA"/>
</dbReference>
<dbReference type="InParanoid" id="A0A0C3PSV2"/>
<keyword evidence="2" id="KW-1185">Reference proteome</keyword>
<name>A0A0C3PSV2_PISTI</name>
<dbReference type="AlphaFoldDB" id="A0A0C3PSV2"/>